<evidence type="ECO:0000256" key="2">
    <source>
        <dbReference type="ARBA" id="ARBA00008114"/>
    </source>
</evidence>
<feature type="transmembrane region" description="Helical" evidence="7">
    <location>
        <begin position="156"/>
        <end position="176"/>
    </location>
</feature>
<dbReference type="PANTHER" id="PTHR43840">
    <property type="entry name" value="MITOCHONDRIAL METAL TRANSPORTER 1-RELATED"/>
    <property type="match status" value="1"/>
</dbReference>
<dbReference type="InterPro" id="IPR027469">
    <property type="entry name" value="Cation_efflux_TMD_sf"/>
</dbReference>
<dbReference type="SUPFAM" id="SSF161111">
    <property type="entry name" value="Cation efflux protein transmembrane domain-like"/>
    <property type="match status" value="1"/>
</dbReference>
<comment type="subcellular location">
    <subcellularLocation>
        <location evidence="1">Membrane</location>
        <topology evidence="1">Multi-pass membrane protein</topology>
    </subcellularLocation>
</comment>
<keyword evidence="5 7" id="KW-1133">Transmembrane helix</keyword>
<feature type="transmembrane region" description="Helical" evidence="7">
    <location>
        <begin position="40"/>
        <end position="61"/>
    </location>
</feature>
<dbReference type="NCBIfam" id="TIGR01297">
    <property type="entry name" value="CDF"/>
    <property type="match status" value="1"/>
</dbReference>
<dbReference type="EMBL" id="BDUF01000008">
    <property type="protein sequence ID" value="GAX88799.1"/>
    <property type="molecule type" value="Genomic_DNA"/>
</dbReference>
<sequence length="294" mass="32067">MERYDQIRMGERGAWVSITAYIALSVVKIITGGITQSQALIADGANNITDMFASVAVLIGLKLSRKPPDENHPYGHFRAETVASLIASFIMLAVGMQVVIQAFRSVMQGVTVTPDITAGWISLVCAAVMLAVYSFNSKLARRINSQAVMAAAKDNLSDALVSVGAAVGIFGSRLGLMWLDPLAAIIVGLLICRTGWGIFREASHNLTDGFDKDQLDKLQDTIQSIPGVDEVKDIKARTHGSHVLVDVVILVDPDLNVVESHEITEEIEELMWRKHKIRDVHVHIEPVENIKCSS</sequence>
<protein>
    <submittedName>
        <fullName evidence="10">Transporter</fullName>
    </submittedName>
</protein>
<evidence type="ECO:0000313" key="11">
    <source>
        <dbReference type="Proteomes" id="UP000217785"/>
    </source>
</evidence>
<feature type="domain" description="Cation efflux protein transmembrane" evidence="8">
    <location>
        <begin position="15"/>
        <end position="206"/>
    </location>
</feature>
<evidence type="ECO:0000313" key="10">
    <source>
        <dbReference type="EMBL" id="GAX88799.1"/>
    </source>
</evidence>
<evidence type="ECO:0000256" key="6">
    <source>
        <dbReference type="ARBA" id="ARBA00023136"/>
    </source>
</evidence>
<dbReference type="GO" id="GO:0008324">
    <property type="term" value="F:monoatomic cation transmembrane transporter activity"/>
    <property type="evidence" value="ECO:0007669"/>
    <property type="project" value="InterPro"/>
</dbReference>
<feature type="domain" description="Cation efflux protein cytoplasmic" evidence="9">
    <location>
        <begin position="211"/>
        <end position="286"/>
    </location>
</feature>
<feature type="transmembrane region" description="Helical" evidence="7">
    <location>
        <begin position="12"/>
        <end position="34"/>
    </location>
</feature>
<keyword evidence="11" id="KW-1185">Reference proteome</keyword>
<reference evidence="11" key="1">
    <citation type="submission" date="2017-07" db="EMBL/GenBank/DDBJ databases">
        <title>Draft genome sequence of Effusibacillus lacus strain skLN1.</title>
        <authorList>
            <person name="Watanabe M."/>
            <person name="Kojima H."/>
            <person name="Fukui M."/>
        </authorList>
    </citation>
    <scope>NUCLEOTIDE SEQUENCE [LARGE SCALE GENOMIC DNA]</scope>
    <source>
        <strain evidence="11">skLN1</strain>
    </source>
</reference>
<dbReference type="PANTHER" id="PTHR43840:SF50">
    <property type="entry name" value="MANGANESE EFFLUX SYSTEM PROTEIN MNES"/>
    <property type="match status" value="1"/>
</dbReference>
<comment type="caution">
    <text evidence="10">The sequence shown here is derived from an EMBL/GenBank/DDBJ whole genome shotgun (WGS) entry which is preliminary data.</text>
</comment>
<evidence type="ECO:0000259" key="8">
    <source>
        <dbReference type="Pfam" id="PF01545"/>
    </source>
</evidence>
<dbReference type="GO" id="GO:0016020">
    <property type="term" value="C:membrane"/>
    <property type="evidence" value="ECO:0007669"/>
    <property type="project" value="UniProtKB-SubCell"/>
</dbReference>
<keyword evidence="3" id="KW-0813">Transport</keyword>
<organism evidence="10 11">
    <name type="scientific">Effusibacillus lacus</name>
    <dbReference type="NCBI Taxonomy" id="1348429"/>
    <lineage>
        <taxon>Bacteria</taxon>
        <taxon>Bacillati</taxon>
        <taxon>Bacillota</taxon>
        <taxon>Bacilli</taxon>
        <taxon>Bacillales</taxon>
        <taxon>Alicyclobacillaceae</taxon>
        <taxon>Effusibacillus</taxon>
    </lineage>
</organism>
<evidence type="ECO:0000256" key="5">
    <source>
        <dbReference type="ARBA" id="ARBA00022989"/>
    </source>
</evidence>
<gene>
    <name evidence="10" type="ORF">EFBL_0413</name>
</gene>
<dbReference type="Proteomes" id="UP000217785">
    <property type="component" value="Unassembled WGS sequence"/>
</dbReference>
<proteinExistence type="inferred from homology"/>
<comment type="similarity">
    <text evidence="2">Belongs to the cation diffusion facilitator (CDF) transporter (TC 2.A.4) family.</text>
</comment>
<evidence type="ECO:0000256" key="4">
    <source>
        <dbReference type="ARBA" id="ARBA00022692"/>
    </source>
</evidence>
<evidence type="ECO:0000256" key="7">
    <source>
        <dbReference type="SAM" id="Phobius"/>
    </source>
</evidence>
<accession>A0A292YIS5</accession>
<dbReference type="SUPFAM" id="SSF160240">
    <property type="entry name" value="Cation efflux protein cytoplasmic domain-like"/>
    <property type="match status" value="1"/>
</dbReference>
<dbReference type="Pfam" id="PF16916">
    <property type="entry name" value="ZT_dimer"/>
    <property type="match status" value="1"/>
</dbReference>
<feature type="transmembrane region" description="Helical" evidence="7">
    <location>
        <begin position="182"/>
        <end position="199"/>
    </location>
</feature>
<evidence type="ECO:0000259" key="9">
    <source>
        <dbReference type="Pfam" id="PF16916"/>
    </source>
</evidence>
<evidence type="ECO:0000256" key="3">
    <source>
        <dbReference type="ARBA" id="ARBA00022448"/>
    </source>
</evidence>
<feature type="transmembrane region" description="Helical" evidence="7">
    <location>
        <begin position="116"/>
        <end position="135"/>
    </location>
</feature>
<dbReference type="FunFam" id="1.20.1510.10:FF:000006">
    <property type="entry name" value="Divalent cation efflux transporter"/>
    <property type="match status" value="1"/>
</dbReference>
<dbReference type="InterPro" id="IPR027470">
    <property type="entry name" value="Cation_efflux_CTD"/>
</dbReference>
<dbReference type="InterPro" id="IPR050291">
    <property type="entry name" value="CDF_Transporter"/>
</dbReference>
<evidence type="ECO:0000256" key="1">
    <source>
        <dbReference type="ARBA" id="ARBA00004141"/>
    </source>
</evidence>
<dbReference type="OrthoDB" id="9806522at2"/>
<dbReference type="Pfam" id="PF01545">
    <property type="entry name" value="Cation_efflux"/>
    <property type="match status" value="1"/>
</dbReference>
<dbReference type="InterPro" id="IPR058533">
    <property type="entry name" value="Cation_efflux_TM"/>
</dbReference>
<dbReference type="InterPro" id="IPR002524">
    <property type="entry name" value="Cation_efflux"/>
</dbReference>
<dbReference type="AlphaFoldDB" id="A0A292YIS5"/>
<keyword evidence="6 7" id="KW-0472">Membrane</keyword>
<keyword evidence="4 7" id="KW-0812">Transmembrane</keyword>
<dbReference type="Gene3D" id="1.20.1510.10">
    <property type="entry name" value="Cation efflux protein transmembrane domain"/>
    <property type="match status" value="1"/>
</dbReference>
<name>A0A292YIS5_9BACL</name>
<feature type="transmembrane region" description="Helical" evidence="7">
    <location>
        <begin position="82"/>
        <end position="104"/>
    </location>
</feature>
<dbReference type="Gene3D" id="3.30.70.1350">
    <property type="entry name" value="Cation efflux protein, cytoplasmic domain"/>
    <property type="match status" value="1"/>
</dbReference>
<dbReference type="InterPro" id="IPR036837">
    <property type="entry name" value="Cation_efflux_CTD_sf"/>
</dbReference>